<keyword evidence="8" id="KW-0472">Membrane</keyword>
<dbReference type="Proteomes" id="UP000316621">
    <property type="component" value="Chromosome 1"/>
</dbReference>
<keyword evidence="3" id="KW-0602">Photosynthesis</keyword>
<dbReference type="GO" id="GO:0005506">
    <property type="term" value="F:iron ion binding"/>
    <property type="evidence" value="ECO:0007669"/>
    <property type="project" value="InterPro"/>
</dbReference>
<keyword evidence="4" id="KW-0812">Transmembrane</keyword>
<keyword evidence="13" id="KW-1185">Reference proteome</keyword>
<evidence type="ECO:0000256" key="6">
    <source>
        <dbReference type="ARBA" id="ARBA00022989"/>
    </source>
</evidence>
<evidence type="ECO:0000256" key="2">
    <source>
        <dbReference type="ARBA" id="ARBA00013528"/>
    </source>
</evidence>
<dbReference type="PROSITE" id="PS51010">
    <property type="entry name" value="CYTF"/>
    <property type="match status" value="1"/>
</dbReference>
<dbReference type="Gene3D" id="2.60.40.830">
    <property type="entry name" value="Cytochrome f large domain"/>
    <property type="match status" value="3"/>
</dbReference>
<dbReference type="Gene3D" id="2.40.50.100">
    <property type="match status" value="1"/>
</dbReference>
<keyword evidence="5" id="KW-0732">Signal</keyword>
<evidence type="ECO:0000256" key="7">
    <source>
        <dbReference type="ARBA" id="ARBA00023078"/>
    </source>
</evidence>
<evidence type="ECO:0000256" key="4">
    <source>
        <dbReference type="ARBA" id="ARBA00022692"/>
    </source>
</evidence>
<reference evidence="12 13" key="1">
    <citation type="journal article" date="2018" name="Science">
        <title>The opium poppy genome and morphinan production.</title>
        <authorList>
            <person name="Guo L."/>
            <person name="Winzer T."/>
            <person name="Yang X."/>
            <person name="Li Y."/>
            <person name="Ning Z."/>
            <person name="He Z."/>
            <person name="Teodor R."/>
            <person name="Lu Y."/>
            <person name="Bowser T.A."/>
            <person name="Graham I.A."/>
            <person name="Ye K."/>
        </authorList>
    </citation>
    <scope>NUCLEOTIDE SEQUENCE [LARGE SCALE GENOMIC DNA]</scope>
    <source>
        <strain evidence="13">cv. HN1</strain>
        <tissue evidence="12">Leaves</tissue>
    </source>
</reference>
<dbReference type="EMBL" id="CM010715">
    <property type="protein sequence ID" value="RZC43842.1"/>
    <property type="molecule type" value="Genomic_DNA"/>
</dbReference>
<keyword evidence="7" id="KW-0793">Thylakoid</keyword>
<dbReference type="PANTHER" id="PTHR33288:SF10">
    <property type="entry name" value="CYTOCHROME F"/>
    <property type="match status" value="1"/>
</dbReference>
<dbReference type="AlphaFoldDB" id="A0A4Y7I822"/>
<dbReference type="InterPro" id="IPR024094">
    <property type="entry name" value="Cyt_f_lg_dom"/>
</dbReference>
<evidence type="ECO:0000256" key="10">
    <source>
        <dbReference type="ARBA" id="ARBA00046266"/>
    </source>
</evidence>
<name>A0A4Y7I822_PAPSO</name>
<sequence>MDTALFQPCSYAGFLDNFTALCCNISKQGYENPREATGRIFCANFHLSNKHMDIEVSQVILPDTVFEAVVRIPYDMQSKQVLSNDPAIKKDVPFLKYPIYVVGNRGRGQIYPDRSKSNNTVYNATSAGPELLVSKGESIKLDQPLIGNPNVGGFGQRDAEKVLQDPSRVQGLLFFLASVILAHMFLV</sequence>
<dbReference type="InterPro" id="IPR036826">
    <property type="entry name" value="Cyt_f_lg_dom_sf"/>
</dbReference>
<feature type="domain" description="Cytochrome f large" evidence="11">
    <location>
        <begin position="26"/>
        <end position="84"/>
    </location>
</feature>
<keyword evidence="6" id="KW-1133">Transmembrane helix</keyword>
<dbReference type="GO" id="GO:0009535">
    <property type="term" value="C:chloroplast thylakoid membrane"/>
    <property type="evidence" value="ECO:0007669"/>
    <property type="project" value="TreeGrafter"/>
</dbReference>
<organism evidence="12 13">
    <name type="scientific">Papaver somniferum</name>
    <name type="common">Opium poppy</name>
    <dbReference type="NCBI Taxonomy" id="3469"/>
    <lineage>
        <taxon>Eukaryota</taxon>
        <taxon>Viridiplantae</taxon>
        <taxon>Streptophyta</taxon>
        <taxon>Embryophyta</taxon>
        <taxon>Tracheophyta</taxon>
        <taxon>Spermatophyta</taxon>
        <taxon>Magnoliopsida</taxon>
        <taxon>Ranunculales</taxon>
        <taxon>Papaveraceae</taxon>
        <taxon>Papaveroideae</taxon>
        <taxon>Papaver</taxon>
    </lineage>
</organism>
<evidence type="ECO:0000259" key="11">
    <source>
        <dbReference type="Pfam" id="PF16639"/>
    </source>
</evidence>
<evidence type="ECO:0000313" key="12">
    <source>
        <dbReference type="EMBL" id="RZC43842.1"/>
    </source>
</evidence>
<dbReference type="PRINTS" id="PR00610">
    <property type="entry name" value="CYTOCHROMEF"/>
</dbReference>
<gene>
    <name evidence="12" type="ORF">C5167_036785</name>
</gene>
<dbReference type="SUPFAM" id="SSF51246">
    <property type="entry name" value="Rudiment single hybrid motif"/>
    <property type="match status" value="1"/>
</dbReference>
<dbReference type="InterPro" id="IPR011054">
    <property type="entry name" value="Rudment_hybrid_motif"/>
</dbReference>
<evidence type="ECO:0000256" key="9">
    <source>
        <dbReference type="ARBA" id="ARBA00025834"/>
    </source>
</evidence>
<comment type="subunit">
    <text evidence="9">The 4 large subunits of the cytochrome b6-f complex are cytochrome b6, subunit IV (17 kDa polypeptide, PetD), cytochrome f and the Rieske protein, while the 4 small subunits are PetG, PetL, PetM and PetN. The complex functions as a dimer.</text>
</comment>
<comment type="function">
    <text evidence="1">Component of the cytochrome b6-f complex, which mediates electron transfer between photosystem II (PSII) and photosystem I (PSI), cyclic electron flow around PSI, and state transitions.</text>
</comment>
<dbReference type="Pfam" id="PF16639">
    <property type="entry name" value="Apocytochr_F_N"/>
    <property type="match status" value="1"/>
</dbReference>
<dbReference type="PANTHER" id="PTHR33288">
    <property type="match status" value="1"/>
</dbReference>
<dbReference type="GO" id="GO:0015979">
    <property type="term" value="P:photosynthesis"/>
    <property type="evidence" value="ECO:0007669"/>
    <property type="project" value="UniProtKB-KW"/>
</dbReference>
<evidence type="ECO:0000256" key="8">
    <source>
        <dbReference type="ARBA" id="ARBA00023136"/>
    </source>
</evidence>
<accession>A0A4Y7I822</accession>
<evidence type="ECO:0000256" key="5">
    <source>
        <dbReference type="ARBA" id="ARBA00022729"/>
    </source>
</evidence>
<dbReference type="GO" id="GO:0009055">
    <property type="term" value="F:electron transfer activity"/>
    <property type="evidence" value="ECO:0007669"/>
    <property type="project" value="InterPro"/>
</dbReference>
<dbReference type="SUPFAM" id="SSF49441">
    <property type="entry name" value="Cytochrome f, large domain"/>
    <property type="match status" value="1"/>
</dbReference>
<comment type="subcellular location">
    <subcellularLocation>
        <location evidence="10">Plastid thylakoid membrane</location>
        <topology evidence="10">Single-pass membrane protein</topology>
    </subcellularLocation>
</comment>
<dbReference type="InterPro" id="IPR002325">
    <property type="entry name" value="Cyt_f"/>
</dbReference>
<dbReference type="STRING" id="3469.A0A4Y7I822"/>
<evidence type="ECO:0000313" key="13">
    <source>
        <dbReference type="Proteomes" id="UP000316621"/>
    </source>
</evidence>
<dbReference type="Pfam" id="PF01333">
    <property type="entry name" value="Apocytochr_F_C"/>
    <property type="match status" value="1"/>
</dbReference>
<dbReference type="GO" id="GO:0020037">
    <property type="term" value="F:heme binding"/>
    <property type="evidence" value="ECO:0007669"/>
    <property type="project" value="InterPro"/>
</dbReference>
<evidence type="ECO:0000256" key="3">
    <source>
        <dbReference type="ARBA" id="ARBA00022531"/>
    </source>
</evidence>
<evidence type="ECO:0000256" key="1">
    <source>
        <dbReference type="ARBA" id="ARBA00003068"/>
    </source>
</evidence>
<dbReference type="Gramene" id="RZC43842">
    <property type="protein sequence ID" value="RZC43842"/>
    <property type="gene ID" value="C5167_036785"/>
</dbReference>
<protein>
    <recommendedName>
        <fullName evidence="2">Cytochrome f</fullName>
    </recommendedName>
</protein>
<proteinExistence type="predicted"/>